<comment type="caution">
    <text evidence="2">The sequence shown here is derived from an EMBL/GenBank/DDBJ whole genome shotgun (WGS) entry which is preliminary data.</text>
</comment>
<keyword evidence="3" id="KW-1185">Reference proteome</keyword>
<dbReference type="AlphaFoldDB" id="A0AAV0M3F8"/>
<feature type="domain" description="F-box" evidence="1">
    <location>
        <begin position="21"/>
        <end position="69"/>
    </location>
</feature>
<protein>
    <recommendedName>
        <fullName evidence="1">F-box domain-containing protein</fullName>
    </recommendedName>
</protein>
<dbReference type="CDD" id="cd22160">
    <property type="entry name" value="F-box_AtFBL13-like"/>
    <property type="match status" value="1"/>
</dbReference>
<dbReference type="InterPro" id="IPR053781">
    <property type="entry name" value="F-box_AtFBL13-like"/>
</dbReference>
<dbReference type="InterPro" id="IPR032675">
    <property type="entry name" value="LRR_dom_sf"/>
</dbReference>
<dbReference type="EMBL" id="CAMGYJ010000006">
    <property type="protein sequence ID" value="CAI0439978.1"/>
    <property type="molecule type" value="Genomic_DNA"/>
</dbReference>
<dbReference type="InterPro" id="IPR036047">
    <property type="entry name" value="F-box-like_dom_sf"/>
</dbReference>
<dbReference type="Gene3D" id="1.20.1280.50">
    <property type="match status" value="1"/>
</dbReference>
<reference evidence="2" key="1">
    <citation type="submission" date="2022-08" db="EMBL/GenBank/DDBJ databases">
        <authorList>
            <person name="Gutierrez-Valencia J."/>
        </authorList>
    </citation>
    <scope>NUCLEOTIDE SEQUENCE</scope>
</reference>
<dbReference type="Gene3D" id="3.80.10.10">
    <property type="entry name" value="Ribonuclease Inhibitor"/>
    <property type="match status" value="1"/>
</dbReference>
<dbReference type="Pfam" id="PF00646">
    <property type="entry name" value="F-box"/>
    <property type="match status" value="1"/>
</dbReference>
<proteinExistence type="predicted"/>
<dbReference type="Proteomes" id="UP001154282">
    <property type="component" value="Unassembled WGS sequence"/>
</dbReference>
<dbReference type="PROSITE" id="PS50181">
    <property type="entry name" value="FBOX"/>
    <property type="match status" value="1"/>
</dbReference>
<dbReference type="InterPro" id="IPR001810">
    <property type="entry name" value="F-box_dom"/>
</dbReference>
<dbReference type="PANTHER" id="PTHR34223:SF51">
    <property type="entry name" value="OS06G0556300 PROTEIN"/>
    <property type="match status" value="1"/>
</dbReference>
<dbReference type="PANTHER" id="PTHR34223">
    <property type="entry name" value="OS11G0201299 PROTEIN"/>
    <property type="match status" value="1"/>
</dbReference>
<sequence length="396" mass="45555">MAGSSKRLKQKGKIRSLDEEDDRVSDLPDGILHHVLSFLETKFMVRTSLLSKRWRSLWKDVPALNFGGLSFNSESNSREYVSKALSLRSDSAAVSSVTFEFGETERGEQVGMTDLFGSVMRYAASHGMGELGLGFLQLYCWFSWNRLEFSGLASSITAHRHHESLKTLKLKRCRLDGELGLGFKLLSTLELSDSYFCFRESASGMSHDPFADLPCLNYLKLLRCSSSKFFFKVSGLQLLDLEIQEPGGGQTLDVFAPKLKHFLFQGAVTNLGKLDLPSLDCANIRVRWEVPHWSHQKRVMQRQMDAYIKLLRELHNATSLCLRFDKHQRKWKEDEFPFNSMKLLLEPEASPFTRLKILRVQYPQDPPITPYQVIRYFFEGSPNIEEKFVKFERKIK</sequence>
<evidence type="ECO:0000313" key="2">
    <source>
        <dbReference type="EMBL" id="CAI0439978.1"/>
    </source>
</evidence>
<accession>A0AAV0M3F8</accession>
<dbReference type="SUPFAM" id="SSF52047">
    <property type="entry name" value="RNI-like"/>
    <property type="match status" value="1"/>
</dbReference>
<evidence type="ECO:0000313" key="3">
    <source>
        <dbReference type="Proteomes" id="UP001154282"/>
    </source>
</evidence>
<gene>
    <name evidence="2" type="ORF">LITE_LOCUS26345</name>
</gene>
<name>A0AAV0M3F8_9ROSI</name>
<evidence type="ECO:0000259" key="1">
    <source>
        <dbReference type="PROSITE" id="PS50181"/>
    </source>
</evidence>
<dbReference type="InterPro" id="IPR053197">
    <property type="entry name" value="F-box_SCFL_complex_component"/>
</dbReference>
<dbReference type="SMART" id="SM00256">
    <property type="entry name" value="FBOX"/>
    <property type="match status" value="1"/>
</dbReference>
<organism evidence="2 3">
    <name type="scientific">Linum tenue</name>
    <dbReference type="NCBI Taxonomy" id="586396"/>
    <lineage>
        <taxon>Eukaryota</taxon>
        <taxon>Viridiplantae</taxon>
        <taxon>Streptophyta</taxon>
        <taxon>Embryophyta</taxon>
        <taxon>Tracheophyta</taxon>
        <taxon>Spermatophyta</taxon>
        <taxon>Magnoliopsida</taxon>
        <taxon>eudicotyledons</taxon>
        <taxon>Gunneridae</taxon>
        <taxon>Pentapetalae</taxon>
        <taxon>rosids</taxon>
        <taxon>fabids</taxon>
        <taxon>Malpighiales</taxon>
        <taxon>Linaceae</taxon>
        <taxon>Linum</taxon>
    </lineage>
</organism>
<dbReference type="SUPFAM" id="SSF81383">
    <property type="entry name" value="F-box domain"/>
    <property type="match status" value="1"/>
</dbReference>